<proteinExistence type="predicted"/>
<dbReference type="EMBL" id="JBICCN010000168">
    <property type="protein sequence ID" value="KAL3088079.1"/>
    <property type="molecule type" value="Genomic_DNA"/>
</dbReference>
<feature type="region of interest" description="Disordered" evidence="1">
    <location>
        <begin position="113"/>
        <end position="160"/>
    </location>
</feature>
<evidence type="ECO:0000256" key="1">
    <source>
        <dbReference type="SAM" id="MobiDB-lite"/>
    </source>
</evidence>
<keyword evidence="3" id="KW-1185">Reference proteome</keyword>
<sequence length="160" mass="19237">MCGNTSWFHRYRKSLDERQLNRFIHIHRPDLIVYTEEFGGTANGKFAGRRAKRDIRATLITEYEHKRNNMAALKKVVNDPFYDKARAVWRNWRPTTTPETSTATTSATIRQQQQCQKLRQSQPTKKQSRQQHQQQRQQQHQQQQRQQEQRQRQQQTSKFA</sequence>
<protein>
    <submittedName>
        <fullName evidence="2">Uncharacterized protein</fullName>
    </submittedName>
</protein>
<evidence type="ECO:0000313" key="3">
    <source>
        <dbReference type="Proteomes" id="UP001620645"/>
    </source>
</evidence>
<reference evidence="2 3" key="1">
    <citation type="submission" date="2024-10" db="EMBL/GenBank/DDBJ databases">
        <authorList>
            <person name="Kim D."/>
        </authorList>
    </citation>
    <scope>NUCLEOTIDE SEQUENCE [LARGE SCALE GENOMIC DNA]</scope>
    <source>
        <strain evidence="2">Taebaek</strain>
    </source>
</reference>
<comment type="caution">
    <text evidence="2">The sequence shown here is derived from an EMBL/GenBank/DDBJ whole genome shotgun (WGS) entry which is preliminary data.</text>
</comment>
<name>A0ABD2JBS6_HETSC</name>
<dbReference type="AlphaFoldDB" id="A0ABD2JBS6"/>
<evidence type="ECO:0000313" key="2">
    <source>
        <dbReference type="EMBL" id="KAL3088079.1"/>
    </source>
</evidence>
<feature type="compositionally biased region" description="Low complexity" evidence="1">
    <location>
        <begin position="130"/>
        <end position="146"/>
    </location>
</feature>
<accession>A0ABD2JBS6</accession>
<organism evidence="2 3">
    <name type="scientific">Heterodera schachtii</name>
    <name type="common">Sugarbeet cyst nematode worm</name>
    <name type="synonym">Tylenchus schachtii</name>
    <dbReference type="NCBI Taxonomy" id="97005"/>
    <lineage>
        <taxon>Eukaryota</taxon>
        <taxon>Metazoa</taxon>
        <taxon>Ecdysozoa</taxon>
        <taxon>Nematoda</taxon>
        <taxon>Chromadorea</taxon>
        <taxon>Rhabditida</taxon>
        <taxon>Tylenchina</taxon>
        <taxon>Tylenchomorpha</taxon>
        <taxon>Tylenchoidea</taxon>
        <taxon>Heteroderidae</taxon>
        <taxon>Heteroderinae</taxon>
        <taxon>Heterodera</taxon>
    </lineage>
</organism>
<dbReference type="Proteomes" id="UP001620645">
    <property type="component" value="Unassembled WGS sequence"/>
</dbReference>
<feature type="compositionally biased region" description="Low complexity" evidence="1">
    <location>
        <begin position="113"/>
        <end position="122"/>
    </location>
</feature>
<gene>
    <name evidence="2" type="ORF">niasHS_009365</name>
</gene>